<feature type="compositionally biased region" description="Low complexity" evidence="1">
    <location>
        <begin position="102"/>
        <end position="123"/>
    </location>
</feature>
<dbReference type="CDD" id="cd17470">
    <property type="entry name" value="T3SS_Flik_C"/>
    <property type="match status" value="1"/>
</dbReference>
<dbReference type="InterPro" id="IPR038610">
    <property type="entry name" value="FliK-like_C_sf"/>
</dbReference>
<feature type="region of interest" description="Disordered" evidence="1">
    <location>
        <begin position="220"/>
        <end position="261"/>
    </location>
</feature>
<dbReference type="PANTHER" id="PTHR37533:SF2">
    <property type="entry name" value="FLAGELLAR HOOK-LENGTH CONTROL PROTEIN"/>
    <property type="match status" value="1"/>
</dbReference>
<dbReference type="InterPro" id="IPR021136">
    <property type="entry name" value="Flagellar_hook_control-like_C"/>
</dbReference>
<evidence type="ECO:0000256" key="1">
    <source>
        <dbReference type="SAM" id="MobiDB-lite"/>
    </source>
</evidence>
<feature type="region of interest" description="Disordered" evidence="1">
    <location>
        <begin position="1"/>
        <end position="123"/>
    </location>
</feature>
<reference evidence="3 4" key="1">
    <citation type="submission" date="2024-09" db="EMBL/GenBank/DDBJ databases">
        <authorList>
            <person name="Sun Q."/>
            <person name="Mori K."/>
        </authorList>
    </citation>
    <scope>NUCLEOTIDE SEQUENCE [LARGE SCALE GENOMIC DNA]</scope>
    <source>
        <strain evidence="3 4">CCM 7792</strain>
    </source>
</reference>
<comment type="caution">
    <text evidence="3">The sequence shown here is derived from an EMBL/GenBank/DDBJ whole genome shotgun (WGS) entry which is preliminary data.</text>
</comment>
<feature type="compositionally biased region" description="Low complexity" evidence="1">
    <location>
        <begin position="226"/>
        <end position="261"/>
    </location>
</feature>
<protein>
    <submittedName>
        <fullName evidence="3">Flagellar hook-length control protein FliK</fullName>
    </submittedName>
</protein>
<feature type="domain" description="Flagellar hook-length control protein-like C-terminal" evidence="2">
    <location>
        <begin position="310"/>
        <end position="383"/>
    </location>
</feature>
<proteinExistence type="predicted"/>
<feature type="compositionally biased region" description="Gly residues" evidence="1">
    <location>
        <begin position="394"/>
        <end position="405"/>
    </location>
</feature>
<dbReference type="PANTHER" id="PTHR37533">
    <property type="entry name" value="FLAGELLAR HOOK-LENGTH CONTROL PROTEIN"/>
    <property type="match status" value="1"/>
</dbReference>
<keyword evidence="3" id="KW-0966">Cell projection</keyword>
<evidence type="ECO:0000313" key="4">
    <source>
        <dbReference type="Proteomes" id="UP001589773"/>
    </source>
</evidence>
<dbReference type="RefSeq" id="WP_379680089.1">
    <property type="nucleotide sequence ID" value="NZ_JBHLWP010000013.1"/>
</dbReference>
<accession>A0ABV6FHW1</accession>
<dbReference type="InterPro" id="IPR052563">
    <property type="entry name" value="FliK"/>
</dbReference>
<dbReference type="Pfam" id="PF02120">
    <property type="entry name" value="Flg_hook"/>
    <property type="match status" value="1"/>
</dbReference>
<gene>
    <name evidence="3" type="ORF">ACFFJK_14595</name>
</gene>
<keyword evidence="4" id="KW-1185">Reference proteome</keyword>
<dbReference type="EMBL" id="JBHLWP010000013">
    <property type="protein sequence ID" value="MFC0253126.1"/>
    <property type="molecule type" value="Genomic_DNA"/>
</dbReference>
<feature type="compositionally biased region" description="Low complexity" evidence="1">
    <location>
        <begin position="50"/>
        <end position="91"/>
    </location>
</feature>
<feature type="region of interest" description="Disordered" evidence="1">
    <location>
        <begin position="374"/>
        <end position="414"/>
    </location>
</feature>
<organism evidence="3 4">
    <name type="scientific">Massilia consociata</name>
    <dbReference type="NCBI Taxonomy" id="760117"/>
    <lineage>
        <taxon>Bacteria</taxon>
        <taxon>Pseudomonadati</taxon>
        <taxon>Pseudomonadota</taxon>
        <taxon>Betaproteobacteria</taxon>
        <taxon>Burkholderiales</taxon>
        <taxon>Oxalobacteraceae</taxon>
        <taxon>Telluria group</taxon>
        <taxon>Massilia</taxon>
    </lineage>
</organism>
<sequence>MTMQTTPLPFQVSGAGAPAQPQRNAAAGVQAPDPNLFGATLSRELAQRQAMPGMSGAPSPAPANTAANKPAAPARQQGAEKPAAQAQGAKAAAREPAKQNEAASDAPATAQATAAGSADGAEDAASAEQAAAAAEAAATPVTDMLAFMASLARQAQAEAPVAAEAAPAGGAELQLAALQSAFAKLDIQDSAAGTDPAAAAAAEDDAGFALAAGVKPAGDGAADLRAPQQHAQAAVPADPGKLQGQAREAASQAAAEAPAPAPTLTQLQAQAARLEAAANPAAVPGDRIPARVGTQAWDNQVSQRIVYMVGKEQAATLTLNPPDLGPVQVVLNVSNDQASVAFSSSQLEVRQALENALPRLREMMSESGIALGNATVDAGVPDGRQAQDGERRGNGGGNGDAGNGGTLADAGDTAARPATRTVALGDSGMVDTFA</sequence>
<keyword evidence="3" id="KW-0282">Flagellum</keyword>
<evidence type="ECO:0000313" key="3">
    <source>
        <dbReference type="EMBL" id="MFC0253126.1"/>
    </source>
</evidence>
<name>A0ABV6FHW1_9BURK</name>
<dbReference type="Proteomes" id="UP001589773">
    <property type="component" value="Unassembled WGS sequence"/>
</dbReference>
<dbReference type="Gene3D" id="3.30.750.140">
    <property type="match status" value="1"/>
</dbReference>
<evidence type="ECO:0000259" key="2">
    <source>
        <dbReference type="Pfam" id="PF02120"/>
    </source>
</evidence>
<keyword evidence="3" id="KW-0969">Cilium</keyword>